<dbReference type="InterPro" id="IPR036640">
    <property type="entry name" value="ABC1_TM_sf"/>
</dbReference>
<feature type="transmembrane region" description="Helical" evidence="6">
    <location>
        <begin position="72"/>
        <end position="96"/>
    </location>
</feature>
<proteinExistence type="predicted"/>
<feature type="domain" description="ABC transporter" evidence="7">
    <location>
        <begin position="355"/>
        <end position="570"/>
    </location>
</feature>
<keyword evidence="10" id="KW-1185">Reference proteome</keyword>
<evidence type="ECO:0000256" key="5">
    <source>
        <dbReference type="ARBA" id="ARBA00023136"/>
    </source>
</evidence>
<comment type="subcellular location">
    <subcellularLocation>
        <location evidence="1">Cell membrane</location>
        <topology evidence="1">Multi-pass membrane protein</topology>
    </subcellularLocation>
</comment>
<evidence type="ECO:0000256" key="2">
    <source>
        <dbReference type="ARBA" id="ARBA00022448"/>
    </source>
</evidence>
<keyword evidence="3 6" id="KW-0812">Transmembrane</keyword>
<feature type="domain" description="ABC transmembrane type-1" evidence="8">
    <location>
        <begin position="39"/>
        <end position="320"/>
    </location>
</feature>
<evidence type="ECO:0000259" key="7">
    <source>
        <dbReference type="PROSITE" id="PS50893"/>
    </source>
</evidence>
<dbReference type="SUPFAM" id="SSF52540">
    <property type="entry name" value="P-loop containing nucleoside triphosphate hydrolases"/>
    <property type="match status" value="1"/>
</dbReference>
<dbReference type="Gene3D" id="1.20.1560.10">
    <property type="entry name" value="ABC transporter type 1, transmembrane domain"/>
    <property type="match status" value="1"/>
</dbReference>
<feature type="transmembrane region" description="Helical" evidence="6">
    <location>
        <begin position="173"/>
        <end position="193"/>
    </location>
</feature>
<name>A0ABZ2F3I8_METCP</name>
<evidence type="ECO:0000256" key="4">
    <source>
        <dbReference type="ARBA" id="ARBA00022989"/>
    </source>
</evidence>
<feature type="transmembrane region" description="Helical" evidence="6">
    <location>
        <begin position="144"/>
        <end position="167"/>
    </location>
</feature>
<keyword evidence="2" id="KW-0813">Transport</keyword>
<keyword evidence="4 6" id="KW-1133">Transmembrane helix</keyword>
<gene>
    <name evidence="9" type="ORF">N4J17_12760</name>
</gene>
<dbReference type="PROSITE" id="PS50893">
    <property type="entry name" value="ABC_TRANSPORTER_2"/>
    <property type="match status" value="1"/>
</dbReference>
<dbReference type="InterPro" id="IPR027417">
    <property type="entry name" value="P-loop_NTPase"/>
</dbReference>
<feature type="transmembrane region" description="Helical" evidence="6">
    <location>
        <begin position="34"/>
        <end position="52"/>
    </location>
</feature>
<dbReference type="EMBL" id="CP104311">
    <property type="protein sequence ID" value="WWF01329.1"/>
    <property type="molecule type" value="Genomic_DNA"/>
</dbReference>
<dbReference type="SUPFAM" id="SSF90123">
    <property type="entry name" value="ABC transporter transmembrane region"/>
    <property type="match status" value="1"/>
</dbReference>
<dbReference type="PANTHER" id="PTHR11384">
    <property type="entry name" value="ATP-BINDING CASSETTE, SUB-FAMILY D MEMBER"/>
    <property type="match status" value="1"/>
</dbReference>
<dbReference type="PANTHER" id="PTHR11384:SF59">
    <property type="entry name" value="LYSOSOMAL COBALAMIN TRANSPORTER ABCD4"/>
    <property type="match status" value="1"/>
</dbReference>
<accession>A0ABZ2F3I8</accession>
<dbReference type="InterPro" id="IPR050835">
    <property type="entry name" value="ABC_transporter_sub-D"/>
</dbReference>
<dbReference type="Proteomes" id="UP001359308">
    <property type="component" value="Chromosome"/>
</dbReference>
<sequence>MSAEQVSKHGLIVKRILGSVRDFAGSEVGWKAKILFVSLLSLMLAINGLNVLNSYVGRDFMTAIENRYMGGFVWYAVIYLGVFAATTVAAVIYRFCEERLGLLWREWLTRRLLNAYLDERVYYRLDESQEVANPDQRIAEDVKAFTVTTLSFTLMLLNSTFTVLAFSGVMWSISPLLFGVAVAYAVAGSYFTVRLGRPLVQLNYDQLDREADFRAGLLHVRENAESIALLHRERRIQSRLLRQLEALTANFRRLIAVNRNLGFFTTWYNYLIPVIPALVVAPLFIEGKVEFGVITQSTMAFTYLLGAFSLIVTQFQSISAYTAVIARLRGLIQAVEKVRSETTSPIEVCEMCDRIAYEKLTLYSPRDGRVLIDQLSVEIPAGGRLLIRGENQTAKVALFRATADLWNAGTGKIIRPGLEDTLFLPERPYLPPGTLRESLLRTGGEDQIPDERIIATLRSLNIDSILIRVGGLDTEADWDDVLSLGEQQLLAFTHLLLLEPRFVFLDRPGTALDAEQLNRVLQMLHDHSIAYITLGNSHDNLSFYDAVLDLEPEGRWSWKEVRDGVVVESPG</sequence>
<protein>
    <submittedName>
        <fullName evidence="9">ABC transporter transmembrane domain-containing protein</fullName>
    </submittedName>
</protein>
<dbReference type="Gene3D" id="3.40.50.300">
    <property type="entry name" value="P-loop containing nucleotide triphosphate hydrolases"/>
    <property type="match status" value="1"/>
</dbReference>
<dbReference type="InterPro" id="IPR011527">
    <property type="entry name" value="ABC1_TM_dom"/>
</dbReference>
<dbReference type="RefSeq" id="WP_198321567.1">
    <property type="nucleotide sequence ID" value="NZ_CP104311.1"/>
</dbReference>
<feature type="transmembrane region" description="Helical" evidence="6">
    <location>
        <begin position="291"/>
        <end position="312"/>
    </location>
</feature>
<feature type="transmembrane region" description="Helical" evidence="6">
    <location>
        <begin position="261"/>
        <end position="285"/>
    </location>
</feature>
<organism evidence="9 10">
    <name type="scientific">Methylococcus capsulatus</name>
    <dbReference type="NCBI Taxonomy" id="414"/>
    <lineage>
        <taxon>Bacteria</taxon>
        <taxon>Pseudomonadati</taxon>
        <taxon>Pseudomonadota</taxon>
        <taxon>Gammaproteobacteria</taxon>
        <taxon>Methylococcales</taxon>
        <taxon>Methylococcaceae</taxon>
        <taxon>Methylococcus</taxon>
    </lineage>
</organism>
<dbReference type="CDD" id="cd03223">
    <property type="entry name" value="ABCD_peroxisomal_ALDP"/>
    <property type="match status" value="1"/>
</dbReference>
<evidence type="ECO:0000259" key="8">
    <source>
        <dbReference type="PROSITE" id="PS50929"/>
    </source>
</evidence>
<evidence type="ECO:0000256" key="3">
    <source>
        <dbReference type="ARBA" id="ARBA00022692"/>
    </source>
</evidence>
<evidence type="ECO:0000313" key="10">
    <source>
        <dbReference type="Proteomes" id="UP001359308"/>
    </source>
</evidence>
<evidence type="ECO:0000256" key="1">
    <source>
        <dbReference type="ARBA" id="ARBA00004651"/>
    </source>
</evidence>
<reference evidence="9 10" key="1">
    <citation type="submission" date="2022-09" db="EMBL/GenBank/DDBJ databases">
        <authorList>
            <person name="Giprobiosintez L."/>
        </authorList>
    </citation>
    <scope>NUCLEOTIDE SEQUENCE [LARGE SCALE GENOMIC DNA]</scope>
    <source>
        <strain evidence="10">VKPM-B-12549 (GBS-15)</strain>
    </source>
</reference>
<evidence type="ECO:0000313" key="9">
    <source>
        <dbReference type="EMBL" id="WWF01329.1"/>
    </source>
</evidence>
<dbReference type="InterPro" id="IPR003439">
    <property type="entry name" value="ABC_transporter-like_ATP-bd"/>
</dbReference>
<dbReference type="PROSITE" id="PS50929">
    <property type="entry name" value="ABC_TM1F"/>
    <property type="match status" value="1"/>
</dbReference>
<keyword evidence="5 6" id="KW-0472">Membrane</keyword>
<evidence type="ECO:0000256" key="6">
    <source>
        <dbReference type="SAM" id="Phobius"/>
    </source>
</evidence>
<dbReference type="Pfam" id="PF06472">
    <property type="entry name" value="ABC_membrane_2"/>
    <property type="match status" value="1"/>
</dbReference>